<dbReference type="SMART" id="SM00450">
    <property type="entry name" value="RHOD"/>
    <property type="match status" value="1"/>
</dbReference>
<dbReference type="Proteomes" id="UP000007581">
    <property type="component" value="Chromosome"/>
</dbReference>
<dbReference type="InterPro" id="IPR036873">
    <property type="entry name" value="Rhodanese-like_dom_sf"/>
</dbReference>
<protein>
    <recommendedName>
        <fullName evidence="1">tRNA uridine(34) hydroxylase</fullName>
        <ecNumber evidence="1">1.14.-.-</ecNumber>
    </recommendedName>
    <alternativeName>
        <fullName evidence="1">tRNA hydroxylation protein O</fullName>
    </alternativeName>
</protein>
<evidence type="ECO:0000313" key="3">
    <source>
        <dbReference type="EMBL" id="AFE53979.1"/>
    </source>
</evidence>
<sequence>MNERIAILSAYSFVNIIEPANLIPKFLLIGKKKYIRGTILLANEGFNCSFSGSYENVNLVLKQLIELTGSKDVNVKINYSSVHPFQKLKVRLKKEIIAMNVKDLNIEVFKGDYIEPKDWDEFITKQNVIVIDTRNEYEIDIGTFKSAINPRTETFKQFPAWVQQNQALLQGKKIAMFCTGGIRCEKSTSLLKSIGYNEVYHLKGGILQYLEDTHNKNNLWQGKCFVFDDRRAIMDDLSPAEGYWLHR</sequence>
<proteinExistence type="inferred from homology"/>
<organism evidence="3 4">
    <name type="scientific">Rickettsia typhi str. TH1527</name>
    <dbReference type="NCBI Taxonomy" id="1003201"/>
    <lineage>
        <taxon>Bacteria</taxon>
        <taxon>Pseudomonadati</taxon>
        <taxon>Pseudomonadota</taxon>
        <taxon>Alphaproteobacteria</taxon>
        <taxon>Rickettsiales</taxon>
        <taxon>Rickettsiaceae</taxon>
        <taxon>Rickettsieae</taxon>
        <taxon>Rickettsia</taxon>
        <taxon>typhus group</taxon>
    </lineage>
</organism>
<dbReference type="NCBIfam" id="NF002397">
    <property type="entry name" value="PRK01415.1"/>
    <property type="match status" value="1"/>
</dbReference>
<keyword evidence="4" id="KW-1185">Reference proteome</keyword>
<evidence type="ECO:0000313" key="4">
    <source>
        <dbReference type="Proteomes" id="UP000007581"/>
    </source>
</evidence>
<dbReference type="Pfam" id="PF17773">
    <property type="entry name" value="UPF0176_N"/>
    <property type="match status" value="1"/>
</dbReference>
<dbReference type="InterPro" id="IPR001763">
    <property type="entry name" value="Rhodanese-like_dom"/>
</dbReference>
<dbReference type="Pfam" id="PF00581">
    <property type="entry name" value="Rhodanese"/>
    <property type="match status" value="1"/>
</dbReference>
<dbReference type="RefSeq" id="WP_011190587.1">
    <property type="nucleotide sequence ID" value="NC_017066.1"/>
</dbReference>
<evidence type="ECO:0000256" key="1">
    <source>
        <dbReference type="HAMAP-Rule" id="MF_00469"/>
    </source>
</evidence>
<keyword evidence="1" id="KW-0560">Oxidoreductase</keyword>
<dbReference type="HAMAP" id="MF_00469">
    <property type="entry name" value="TrhO"/>
    <property type="match status" value="1"/>
</dbReference>
<dbReference type="InterPro" id="IPR040503">
    <property type="entry name" value="TRHO_N"/>
</dbReference>
<dbReference type="InterPro" id="IPR020936">
    <property type="entry name" value="TrhO"/>
</dbReference>
<feature type="domain" description="Rhodanese" evidence="2">
    <location>
        <begin position="124"/>
        <end position="218"/>
    </location>
</feature>
<gene>
    <name evidence="1" type="primary">trhO</name>
    <name evidence="3" type="ORF">RTTH1527_00560</name>
</gene>
<accession>A0ABM5MU85</accession>
<comment type="catalytic activity">
    <reaction evidence="1">
        <text>uridine(34) in tRNA + AH2 + O2 = 5-hydroxyuridine(34) in tRNA + A + H2O</text>
        <dbReference type="Rhea" id="RHEA:64224"/>
        <dbReference type="Rhea" id="RHEA-COMP:11727"/>
        <dbReference type="Rhea" id="RHEA-COMP:13381"/>
        <dbReference type="ChEBI" id="CHEBI:13193"/>
        <dbReference type="ChEBI" id="CHEBI:15377"/>
        <dbReference type="ChEBI" id="CHEBI:15379"/>
        <dbReference type="ChEBI" id="CHEBI:17499"/>
        <dbReference type="ChEBI" id="CHEBI:65315"/>
        <dbReference type="ChEBI" id="CHEBI:136877"/>
    </reaction>
</comment>
<dbReference type="EC" id="1.14.-.-" evidence="1"/>
<dbReference type="Gene3D" id="3.30.70.100">
    <property type="match status" value="1"/>
</dbReference>
<evidence type="ECO:0000259" key="2">
    <source>
        <dbReference type="PROSITE" id="PS50206"/>
    </source>
</evidence>
<name>A0ABM5MU85_RICTP</name>
<dbReference type="PROSITE" id="PS50206">
    <property type="entry name" value="RHODANESE_3"/>
    <property type="match status" value="1"/>
</dbReference>
<dbReference type="PANTHER" id="PTHR43268">
    <property type="entry name" value="THIOSULFATE SULFURTRANSFERASE/RHODANESE-LIKE DOMAIN-CONTAINING PROTEIN 2"/>
    <property type="match status" value="1"/>
</dbReference>
<keyword evidence="1" id="KW-0819">tRNA processing</keyword>
<dbReference type="Gene3D" id="3.40.250.10">
    <property type="entry name" value="Rhodanese-like domain"/>
    <property type="match status" value="1"/>
</dbReference>
<reference evidence="3" key="1">
    <citation type="submission" date="2012-03" db="EMBL/GenBank/DDBJ databases">
        <authorList>
            <person name="Johnson S.L."/>
            <person name="Sims D."/>
            <person name="Han S."/>
            <person name="Bruce D.C."/>
            <person name="Dasch G.A."/>
        </authorList>
    </citation>
    <scope>NUCLEOTIDE SEQUENCE [LARGE SCALE GENOMIC DNA]</scope>
    <source>
        <strain evidence="3">TH1527</strain>
    </source>
</reference>
<dbReference type="CDD" id="cd01518">
    <property type="entry name" value="RHOD_YceA"/>
    <property type="match status" value="1"/>
</dbReference>
<dbReference type="EMBL" id="CP003397">
    <property type="protein sequence ID" value="AFE53979.1"/>
    <property type="molecule type" value="Genomic_DNA"/>
</dbReference>
<dbReference type="PANTHER" id="PTHR43268:SF3">
    <property type="entry name" value="RHODANESE-LIKE DOMAIN-CONTAINING PROTEIN 7-RELATED"/>
    <property type="match status" value="1"/>
</dbReference>
<comment type="similarity">
    <text evidence="1">Belongs to the TrhO family.</text>
</comment>
<comment type="function">
    <text evidence="1">Catalyzes oxygen-dependent 5-hydroxyuridine (ho5U) modification at position 34 in tRNAs.</text>
</comment>
<dbReference type="SUPFAM" id="SSF52821">
    <property type="entry name" value="Rhodanese/Cell cycle control phosphatase"/>
    <property type="match status" value="1"/>
</dbReference>